<accession>A0ABU5T8Q2</accession>
<organism evidence="3 4">
    <name type="scientific">Sinomonas terricola</name>
    <dbReference type="NCBI Taxonomy" id="3110330"/>
    <lineage>
        <taxon>Bacteria</taxon>
        <taxon>Bacillati</taxon>
        <taxon>Actinomycetota</taxon>
        <taxon>Actinomycetes</taxon>
        <taxon>Micrococcales</taxon>
        <taxon>Micrococcaceae</taxon>
        <taxon>Sinomonas</taxon>
    </lineage>
</organism>
<proteinExistence type="predicted"/>
<feature type="transmembrane region" description="Helical" evidence="2">
    <location>
        <begin position="32"/>
        <end position="53"/>
    </location>
</feature>
<keyword evidence="2" id="KW-0472">Membrane</keyword>
<sequence length="158" mass="16170">MPLHSELREPDGWPSRSRPGPDRESGGAAVEFVMLGALLMVPIVYFILGVGILQGASFAAAGAADHAAKVFVRAENPVSGQAAAEAALRMAVADFGLVEASASLEISCDRPMCLESGTAVSVTVVVEAPLPLVPALGDAQLAAGRVSSSATQIVGRFR</sequence>
<protein>
    <recommendedName>
        <fullName evidence="5">Pilus assembly protein TadE</fullName>
    </recommendedName>
</protein>
<evidence type="ECO:0000313" key="3">
    <source>
        <dbReference type="EMBL" id="MEA5456037.1"/>
    </source>
</evidence>
<comment type="caution">
    <text evidence="3">The sequence shown here is derived from an EMBL/GenBank/DDBJ whole genome shotgun (WGS) entry which is preliminary data.</text>
</comment>
<keyword evidence="2" id="KW-1133">Transmembrane helix</keyword>
<keyword evidence="2" id="KW-0812">Transmembrane</keyword>
<dbReference type="Proteomes" id="UP001304769">
    <property type="component" value="Unassembled WGS sequence"/>
</dbReference>
<evidence type="ECO:0000313" key="4">
    <source>
        <dbReference type="Proteomes" id="UP001304769"/>
    </source>
</evidence>
<evidence type="ECO:0000256" key="2">
    <source>
        <dbReference type="SAM" id="Phobius"/>
    </source>
</evidence>
<gene>
    <name evidence="3" type="ORF">SPF06_14975</name>
</gene>
<name>A0ABU5T8Q2_9MICC</name>
<keyword evidence="4" id="KW-1185">Reference proteome</keyword>
<evidence type="ECO:0000256" key="1">
    <source>
        <dbReference type="SAM" id="MobiDB-lite"/>
    </source>
</evidence>
<dbReference type="EMBL" id="JAYGGQ010000012">
    <property type="protein sequence ID" value="MEA5456037.1"/>
    <property type="molecule type" value="Genomic_DNA"/>
</dbReference>
<feature type="region of interest" description="Disordered" evidence="1">
    <location>
        <begin position="1"/>
        <end position="24"/>
    </location>
</feature>
<dbReference type="RefSeq" id="WP_323279932.1">
    <property type="nucleotide sequence ID" value="NZ_JAYGGQ010000012.1"/>
</dbReference>
<evidence type="ECO:0008006" key="5">
    <source>
        <dbReference type="Google" id="ProtNLM"/>
    </source>
</evidence>
<feature type="compositionally biased region" description="Basic and acidic residues" evidence="1">
    <location>
        <begin position="1"/>
        <end position="11"/>
    </location>
</feature>
<reference evidence="3 4" key="1">
    <citation type="submission" date="2023-12" db="EMBL/GenBank/DDBJ databases">
        <title>Sinomonas terricola sp. nov, isolated from litchi orchard soil in Guangdong, PR China.</title>
        <authorList>
            <person name="Jiaxin W."/>
            <person name="Yang Z."/>
            <person name="Honghui Z."/>
        </authorList>
    </citation>
    <scope>NUCLEOTIDE SEQUENCE [LARGE SCALE GENOMIC DNA]</scope>
    <source>
        <strain evidence="3 4">JGH33</strain>
    </source>
</reference>